<gene>
    <name evidence="1" type="ORF">K0M31_001143</name>
</gene>
<sequence length="92" mass="10349">MSQDKHSIGQKGRNEPNNDRVLMTHTFAYYAHIFDDILNGGAHPIMVLTDLHQETDESKLCKGTGRAKKLRRTLAINLPPSTLSVFYQQGLP</sequence>
<proteinExistence type="predicted"/>
<protein>
    <submittedName>
        <fullName evidence="1">Uncharacterized protein</fullName>
    </submittedName>
</protein>
<reference evidence="1" key="1">
    <citation type="submission" date="2021-10" db="EMBL/GenBank/DDBJ databases">
        <title>Melipona bicolor Genome sequencing and assembly.</title>
        <authorList>
            <person name="Araujo N.S."/>
            <person name="Arias M.C."/>
        </authorList>
    </citation>
    <scope>NUCLEOTIDE SEQUENCE</scope>
    <source>
        <strain evidence="1">USP_2M_L1-L4_2017</strain>
        <tissue evidence="1">Whole body</tissue>
    </source>
</reference>
<evidence type="ECO:0000313" key="2">
    <source>
        <dbReference type="Proteomes" id="UP001177670"/>
    </source>
</evidence>
<comment type="caution">
    <text evidence="1">The sequence shown here is derived from an EMBL/GenBank/DDBJ whole genome shotgun (WGS) entry which is preliminary data.</text>
</comment>
<dbReference type="AlphaFoldDB" id="A0AA40GFA1"/>
<dbReference type="EMBL" id="JAHYIQ010000001">
    <property type="protein sequence ID" value="KAK1136597.1"/>
    <property type="molecule type" value="Genomic_DNA"/>
</dbReference>
<evidence type="ECO:0000313" key="1">
    <source>
        <dbReference type="EMBL" id="KAK1136597.1"/>
    </source>
</evidence>
<accession>A0AA40GFA1</accession>
<name>A0AA40GFA1_9HYME</name>
<keyword evidence="2" id="KW-1185">Reference proteome</keyword>
<dbReference type="Proteomes" id="UP001177670">
    <property type="component" value="Unassembled WGS sequence"/>
</dbReference>
<organism evidence="1 2">
    <name type="scientific">Melipona bicolor</name>
    <dbReference type="NCBI Taxonomy" id="60889"/>
    <lineage>
        <taxon>Eukaryota</taxon>
        <taxon>Metazoa</taxon>
        <taxon>Ecdysozoa</taxon>
        <taxon>Arthropoda</taxon>
        <taxon>Hexapoda</taxon>
        <taxon>Insecta</taxon>
        <taxon>Pterygota</taxon>
        <taxon>Neoptera</taxon>
        <taxon>Endopterygota</taxon>
        <taxon>Hymenoptera</taxon>
        <taxon>Apocrita</taxon>
        <taxon>Aculeata</taxon>
        <taxon>Apoidea</taxon>
        <taxon>Anthophila</taxon>
        <taxon>Apidae</taxon>
        <taxon>Melipona</taxon>
    </lineage>
</organism>